<reference evidence="5" key="1">
    <citation type="submission" date="2023-06" db="EMBL/GenBank/DDBJ databases">
        <title>Genomic analysis of the entomopathogenic nematode Steinernema hermaphroditum.</title>
        <authorList>
            <person name="Schwarz E.M."/>
            <person name="Heppert J.K."/>
            <person name="Baniya A."/>
            <person name="Schwartz H.T."/>
            <person name="Tan C.-H."/>
            <person name="Antoshechkin I."/>
            <person name="Sternberg P.W."/>
            <person name="Goodrich-Blair H."/>
            <person name="Dillman A.R."/>
        </authorList>
    </citation>
    <scope>NUCLEOTIDE SEQUENCE</scope>
    <source>
        <strain evidence="5">PS9179</strain>
        <tissue evidence="5">Whole animal</tissue>
    </source>
</reference>
<dbReference type="Pfam" id="PF04421">
    <property type="entry name" value="Mss4"/>
    <property type="match status" value="1"/>
</dbReference>
<dbReference type="GO" id="GO:0016020">
    <property type="term" value="C:membrane"/>
    <property type="evidence" value="ECO:0007669"/>
    <property type="project" value="TreeGrafter"/>
</dbReference>
<dbReference type="AlphaFoldDB" id="A0AA39I980"/>
<evidence type="ECO:0000256" key="4">
    <source>
        <dbReference type="SAM" id="SignalP"/>
    </source>
</evidence>
<evidence type="ECO:0008006" key="7">
    <source>
        <dbReference type="Google" id="ProtNLM"/>
    </source>
</evidence>
<comment type="caution">
    <text evidence="5">The sequence shown here is derived from an EMBL/GenBank/DDBJ whole genome shotgun (WGS) entry which is preliminary data.</text>
</comment>
<dbReference type="GO" id="GO:0006892">
    <property type="term" value="P:post-Golgi vesicle-mediated transport"/>
    <property type="evidence" value="ECO:0007669"/>
    <property type="project" value="TreeGrafter"/>
</dbReference>
<dbReference type="FunFam" id="2.170.150.10:FF:000005">
    <property type="entry name" value="Guanine nucleotide exchange factor MSS4"/>
    <property type="match status" value="1"/>
</dbReference>
<name>A0AA39I980_9BILA</name>
<keyword evidence="4" id="KW-0732">Signal</keyword>
<sequence>MKIWIFFMLCLPLLVQSTYLHVPAPKDVVDQLRSRRFIDEPIAQCKCAFYPCPCPGNRLYVLCVFATFYFVTRPPSFPLLDPGPIGREAAMFFSIAGKTINDKCCNACEPVPKEGLLNANKKNRQQIACKRCRSLIFPNNVVGYIEGAPKELKKMSVGGGEKLPSEKVSWWWCTESDLDFDTVGWQTIDGQKVLMCGDCEFGPFGWREEDNKKFYVAVERVAYI</sequence>
<accession>A0AA39I980</accession>
<dbReference type="InterPro" id="IPR007515">
    <property type="entry name" value="Mss4"/>
</dbReference>
<dbReference type="PANTHER" id="PTHR13276">
    <property type="entry name" value="GUANINE NUCLEOTIDE EXCHANGE FACTOR MSS4"/>
    <property type="match status" value="1"/>
</dbReference>
<gene>
    <name evidence="5" type="ORF">QR680_013715</name>
</gene>
<protein>
    <recommendedName>
        <fullName evidence="7">Mss4-like protein</fullName>
    </recommendedName>
</protein>
<dbReference type="InterPro" id="IPR011323">
    <property type="entry name" value="Mss4/transl-control_tumour"/>
</dbReference>
<dbReference type="PANTHER" id="PTHR13276:SF3">
    <property type="entry name" value="MSS4-LIKE PROTEIN"/>
    <property type="match status" value="1"/>
</dbReference>
<evidence type="ECO:0000313" key="6">
    <source>
        <dbReference type="Proteomes" id="UP001175271"/>
    </source>
</evidence>
<dbReference type="GO" id="GO:0005085">
    <property type="term" value="F:guanyl-nucleotide exchange factor activity"/>
    <property type="evidence" value="ECO:0007669"/>
    <property type="project" value="UniProtKB-KW"/>
</dbReference>
<dbReference type="GO" id="GO:0005829">
    <property type="term" value="C:cytosol"/>
    <property type="evidence" value="ECO:0007669"/>
    <property type="project" value="TreeGrafter"/>
</dbReference>
<evidence type="ECO:0000256" key="1">
    <source>
        <dbReference type="ARBA" id="ARBA00022448"/>
    </source>
</evidence>
<keyword evidence="2" id="KW-0344">Guanine-nucleotide releasing factor</keyword>
<evidence type="ECO:0000256" key="2">
    <source>
        <dbReference type="ARBA" id="ARBA00022658"/>
    </source>
</evidence>
<dbReference type="EMBL" id="JAUCMV010000002">
    <property type="protein sequence ID" value="KAK0418689.1"/>
    <property type="molecule type" value="Genomic_DNA"/>
</dbReference>
<dbReference type="GO" id="GO:0015031">
    <property type="term" value="P:protein transport"/>
    <property type="evidence" value="ECO:0007669"/>
    <property type="project" value="UniProtKB-KW"/>
</dbReference>
<feature type="chain" id="PRO_5041233543" description="Mss4-like protein" evidence="4">
    <location>
        <begin position="18"/>
        <end position="224"/>
    </location>
</feature>
<feature type="signal peptide" evidence="4">
    <location>
        <begin position="1"/>
        <end position="17"/>
    </location>
</feature>
<keyword evidence="1" id="KW-0813">Transport</keyword>
<dbReference type="GO" id="GO:0007264">
    <property type="term" value="P:small GTPase-mediated signal transduction"/>
    <property type="evidence" value="ECO:0007669"/>
    <property type="project" value="InterPro"/>
</dbReference>
<dbReference type="SUPFAM" id="SSF51316">
    <property type="entry name" value="Mss4-like"/>
    <property type="match status" value="1"/>
</dbReference>
<keyword evidence="3" id="KW-0653">Protein transport</keyword>
<dbReference type="Gene3D" id="2.170.150.10">
    <property type="entry name" value="Metal Binding Protein, Guanine Nucleotide Exchange Factor, Chain A"/>
    <property type="match status" value="1"/>
</dbReference>
<keyword evidence="6" id="KW-1185">Reference proteome</keyword>
<evidence type="ECO:0000313" key="5">
    <source>
        <dbReference type="EMBL" id="KAK0418689.1"/>
    </source>
</evidence>
<organism evidence="5 6">
    <name type="scientific">Steinernema hermaphroditum</name>
    <dbReference type="NCBI Taxonomy" id="289476"/>
    <lineage>
        <taxon>Eukaryota</taxon>
        <taxon>Metazoa</taxon>
        <taxon>Ecdysozoa</taxon>
        <taxon>Nematoda</taxon>
        <taxon>Chromadorea</taxon>
        <taxon>Rhabditida</taxon>
        <taxon>Tylenchina</taxon>
        <taxon>Panagrolaimomorpha</taxon>
        <taxon>Strongyloidoidea</taxon>
        <taxon>Steinernematidae</taxon>
        <taxon>Steinernema</taxon>
    </lineage>
</organism>
<proteinExistence type="predicted"/>
<dbReference type="Proteomes" id="UP001175271">
    <property type="component" value="Unassembled WGS sequence"/>
</dbReference>
<evidence type="ECO:0000256" key="3">
    <source>
        <dbReference type="ARBA" id="ARBA00022927"/>
    </source>
</evidence>
<dbReference type="PROSITE" id="PS51796">
    <property type="entry name" value="MSS4"/>
    <property type="match status" value="1"/>
</dbReference>
<dbReference type="InterPro" id="IPR011057">
    <property type="entry name" value="Mss4-like_sf"/>
</dbReference>
<dbReference type="GO" id="GO:0008270">
    <property type="term" value="F:zinc ion binding"/>
    <property type="evidence" value="ECO:0007669"/>
    <property type="project" value="TreeGrafter"/>
</dbReference>